<evidence type="ECO:0000256" key="5">
    <source>
        <dbReference type="ARBA" id="ARBA00022694"/>
    </source>
</evidence>
<dbReference type="InterPro" id="IPR056744">
    <property type="entry name" value="TRM5/TYW2-like_N"/>
</dbReference>
<dbReference type="GO" id="GO:0032259">
    <property type="term" value="P:methylation"/>
    <property type="evidence" value="ECO:0007669"/>
    <property type="project" value="UniProtKB-KW"/>
</dbReference>
<evidence type="ECO:0000313" key="7">
    <source>
        <dbReference type="EMBL" id="BDD87460.1"/>
    </source>
</evidence>
<dbReference type="RefSeq" id="WP_284154486.1">
    <property type="nucleotide sequence ID" value="NZ_AP025516.1"/>
</dbReference>
<dbReference type="Pfam" id="PF02475">
    <property type="entry name" value="TRM5-TYW2_MTfase"/>
    <property type="match status" value="1"/>
</dbReference>
<protein>
    <submittedName>
        <fullName evidence="7">SAM-dependent methyltransferase</fullName>
    </submittedName>
</protein>
<sequence>MNLKQALRHSLEPDELDHLVRSYDVVGDIAIIALPPPLFHRETLIGEAILNINKRIKVVARRDGCCSGEYRITPLKIIAGEQRLETIHREFGVLLHLDLGRVYFSPRSGNERKRLADMVVDDESILVMFSGIAPAPLLLAKHSPAATIIGVEKNSDAHHFALINRKKNRAEKKVSLWCGDVIDLVPSCGMKFDRIVMPLPGSARSFLRLAIHALRCGGHLHLYDFQPQSQFGETVAALQLASHQAGRTMRLDNLVVCGHNSPSSYRICVDASIF</sequence>
<keyword evidence="1" id="KW-0963">Cytoplasm</keyword>
<dbReference type="PANTHER" id="PTHR23245:SF36">
    <property type="entry name" value="TRNA (GUANINE(37)-N1)-METHYLTRANSFERASE"/>
    <property type="match status" value="1"/>
</dbReference>
<keyword evidence="4" id="KW-0949">S-adenosyl-L-methionine</keyword>
<organism evidence="7 8">
    <name type="scientific">Desulfofustis limnaeus</name>
    <dbReference type="NCBI Taxonomy" id="2740163"/>
    <lineage>
        <taxon>Bacteria</taxon>
        <taxon>Pseudomonadati</taxon>
        <taxon>Thermodesulfobacteriota</taxon>
        <taxon>Desulfobulbia</taxon>
        <taxon>Desulfobulbales</taxon>
        <taxon>Desulfocapsaceae</taxon>
        <taxon>Desulfofustis</taxon>
    </lineage>
</organism>
<keyword evidence="2 7" id="KW-0489">Methyltransferase</keyword>
<reference evidence="7 8" key="1">
    <citation type="submission" date="2022-01" db="EMBL/GenBank/DDBJ databases">
        <title>Desulfofustis limnae sp. nov., a novel mesophilic sulfate-reducing bacterium isolated from marsh soil.</title>
        <authorList>
            <person name="Watanabe M."/>
            <person name="Takahashi A."/>
            <person name="Kojima H."/>
            <person name="Fukui M."/>
        </authorList>
    </citation>
    <scope>NUCLEOTIDE SEQUENCE [LARGE SCALE GENOMIC DNA]</scope>
    <source>
        <strain evidence="7 8">PPLL</strain>
    </source>
</reference>
<dbReference type="InterPro" id="IPR056743">
    <property type="entry name" value="TRM5-TYW2-like_MTfase"/>
</dbReference>
<dbReference type="SUPFAM" id="SSF53335">
    <property type="entry name" value="S-adenosyl-L-methionine-dependent methyltransferases"/>
    <property type="match status" value="1"/>
</dbReference>
<dbReference type="PROSITE" id="PS51684">
    <property type="entry name" value="SAM_MT_TRM5_TYW2"/>
    <property type="match status" value="1"/>
</dbReference>
<evidence type="ECO:0000256" key="3">
    <source>
        <dbReference type="ARBA" id="ARBA00022679"/>
    </source>
</evidence>
<proteinExistence type="predicted"/>
<dbReference type="InterPro" id="IPR029063">
    <property type="entry name" value="SAM-dependent_MTases_sf"/>
</dbReference>
<dbReference type="Gene3D" id="3.30.300.110">
    <property type="entry name" value="Met-10+ protein-like domains"/>
    <property type="match status" value="1"/>
</dbReference>
<evidence type="ECO:0000256" key="1">
    <source>
        <dbReference type="ARBA" id="ARBA00022490"/>
    </source>
</evidence>
<evidence type="ECO:0000259" key="6">
    <source>
        <dbReference type="PROSITE" id="PS51684"/>
    </source>
</evidence>
<keyword evidence="3" id="KW-0808">Transferase</keyword>
<dbReference type="CDD" id="cd02440">
    <property type="entry name" value="AdoMet_MTases"/>
    <property type="match status" value="1"/>
</dbReference>
<dbReference type="Gene3D" id="3.40.50.150">
    <property type="entry name" value="Vaccinia Virus protein VP39"/>
    <property type="match status" value="1"/>
</dbReference>
<dbReference type="GO" id="GO:0008168">
    <property type="term" value="F:methyltransferase activity"/>
    <property type="evidence" value="ECO:0007669"/>
    <property type="project" value="UniProtKB-KW"/>
</dbReference>
<accession>A0ABM7W9A6</accession>
<dbReference type="InterPro" id="IPR030382">
    <property type="entry name" value="MeTrfase_TRM5/TYW2"/>
</dbReference>
<evidence type="ECO:0000256" key="4">
    <source>
        <dbReference type="ARBA" id="ARBA00022691"/>
    </source>
</evidence>
<evidence type="ECO:0000256" key="2">
    <source>
        <dbReference type="ARBA" id="ARBA00022603"/>
    </source>
</evidence>
<dbReference type="Pfam" id="PF25133">
    <property type="entry name" value="TYW2_N_2"/>
    <property type="match status" value="1"/>
</dbReference>
<keyword evidence="8" id="KW-1185">Reference proteome</keyword>
<keyword evidence="5" id="KW-0819">tRNA processing</keyword>
<dbReference type="EMBL" id="AP025516">
    <property type="protein sequence ID" value="BDD87460.1"/>
    <property type="molecule type" value="Genomic_DNA"/>
</dbReference>
<dbReference type="Proteomes" id="UP000830055">
    <property type="component" value="Chromosome"/>
</dbReference>
<gene>
    <name evidence="7" type="ORF">DPPLL_18250</name>
</gene>
<feature type="domain" description="SAM-dependent methyltransferase TRM5/TYW2-type" evidence="6">
    <location>
        <begin position="23"/>
        <end position="274"/>
    </location>
</feature>
<evidence type="ECO:0000313" key="8">
    <source>
        <dbReference type="Proteomes" id="UP000830055"/>
    </source>
</evidence>
<name>A0ABM7W9A6_9BACT</name>
<dbReference type="PANTHER" id="PTHR23245">
    <property type="entry name" value="TRNA METHYLTRANSFERASE"/>
    <property type="match status" value="1"/>
</dbReference>